<gene>
    <name evidence="1" type="ORF">OG626_16995</name>
</gene>
<evidence type="ECO:0000313" key="1">
    <source>
        <dbReference type="EMBL" id="WTY96485.1"/>
    </source>
</evidence>
<dbReference type="InterPro" id="IPR049803">
    <property type="entry name" value="RiPP_thiocil-like"/>
</dbReference>
<reference evidence="1" key="1">
    <citation type="submission" date="2022-10" db="EMBL/GenBank/DDBJ databases">
        <title>The complete genomes of actinobacterial strains from the NBC collection.</title>
        <authorList>
            <person name="Joergensen T.S."/>
            <person name="Alvarez Arevalo M."/>
            <person name="Sterndorff E.B."/>
            <person name="Faurdal D."/>
            <person name="Vuksanovic O."/>
            <person name="Mourched A.-S."/>
            <person name="Charusanti P."/>
            <person name="Shaw S."/>
            <person name="Blin K."/>
            <person name="Weber T."/>
        </authorList>
    </citation>
    <scope>NUCLEOTIDE SEQUENCE</scope>
    <source>
        <strain evidence="1">NBC_01401</strain>
    </source>
</reference>
<organism evidence="1">
    <name type="scientific">Streptomyces sp. NBC_01401</name>
    <dbReference type="NCBI Taxonomy" id="2903854"/>
    <lineage>
        <taxon>Bacteria</taxon>
        <taxon>Bacillati</taxon>
        <taxon>Actinomycetota</taxon>
        <taxon>Actinomycetes</taxon>
        <taxon>Kitasatosporales</taxon>
        <taxon>Streptomycetaceae</taxon>
        <taxon>Streptomyces</taxon>
    </lineage>
</organism>
<dbReference type="EMBL" id="CP109535">
    <property type="protein sequence ID" value="WTY96485.1"/>
    <property type="molecule type" value="Genomic_DNA"/>
</dbReference>
<sequence length="62" mass="6154">MDGTAYASDLDLHIVDLGDEDLFVEQIPEGVALGTFSTTSTAGTAGCPVSSAGSIMTASSTA</sequence>
<dbReference type="NCBIfam" id="NF033482">
    <property type="entry name" value="RiPP_thiocil"/>
    <property type="match status" value="1"/>
</dbReference>
<name>A0AAU3GXR0_9ACTN</name>
<proteinExistence type="predicted"/>
<accession>A0AAU3GXR0</accession>
<protein>
    <submittedName>
        <fullName evidence="1">Thiocillin family RiPP</fullName>
    </submittedName>
</protein>
<dbReference type="AlphaFoldDB" id="A0AAU3GXR0"/>